<evidence type="ECO:0008006" key="3">
    <source>
        <dbReference type="Google" id="ProtNLM"/>
    </source>
</evidence>
<proteinExistence type="predicted"/>
<name>A0ABS1MIA1_9NOCA</name>
<comment type="caution">
    <text evidence="1">The sequence shown here is derived from an EMBL/GenBank/DDBJ whole genome shotgun (WGS) entry which is preliminary data.</text>
</comment>
<accession>A0ABS1MIA1</accession>
<reference evidence="1 2" key="1">
    <citation type="submission" date="2021-01" db="EMBL/GenBank/DDBJ databases">
        <title>WGS of actinomycetes isolated from Thailand.</title>
        <authorList>
            <person name="Thawai C."/>
        </authorList>
    </citation>
    <scope>NUCLEOTIDE SEQUENCE [LARGE SCALE GENOMIC DNA]</scope>
    <source>
        <strain evidence="1 2">LPG 2</strain>
    </source>
</reference>
<dbReference type="Proteomes" id="UP000602198">
    <property type="component" value="Unassembled WGS sequence"/>
</dbReference>
<sequence length="120" mass="13272">MSGDRFEINLEELTRLDASHQAQAHDTRVCAELPDDVLEYRTWSGPFGAPLHPAVDTRILRLQHDADTIVNTHLRLAQHCRAAYDAVAAIVEHAAHDIRDAGDALTPAHPVHTDPPSSRM</sequence>
<evidence type="ECO:0000313" key="1">
    <source>
        <dbReference type="EMBL" id="MBL1079765.1"/>
    </source>
</evidence>
<keyword evidence="2" id="KW-1185">Reference proteome</keyword>
<dbReference type="EMBL" id="JAERRJ010000019">
    <property type="protein sequence ID" value="MBL1079765.1"/>
    <property type="molecule type" value="Genomic_DNA"/>
</dbReference>
<evidence type="ECO:0000313" key="2">
    <source>
        <dbReference type="Proteomes" id="UP000602198"/>
    </source>
</evidence>
<organism evidence="1 2">
    <name type="scientific">Nocardia acididurans</name>
    <dbReference type="NCBI Taxonomy" id="2802282"/>
    <lineage>
        <taxon>Bacteria</taxon>
        <taxon>Bacillati</taxon>
        <taxon>Actinomycetota</taxon>
        <taxon>Actinomycetes</taxon>
        <taxon>Mycobacteriales</taxon>
        <taxon>Nocardiaceae</taxon>
        <taxon>Nocardia</taxon>
    </lineage>
</organism>
<dbReference type="RefSeq" id="WP_201957313.1">
    <property type="nucleotide sequence ID" value="NZ_JAERRJ010000019.1"/>
</dbReference>
<gene>
    <name evidence="1" type="ORF">JK358_35725</name>
</gene>
<protein>
    <recommendedName>
        <fullName evidence="3">Excreted virulence factor EspC (Type VII ESX diderm)</fullName>
    </recommendedName>
</protein>